<dbReference type="Gene3D" id="3.40.630.10">
    <property type="entry name" value="Zn peptidases"/>
    <property type="match status" value="1"/>
</dbReference>
<evidence type="ECO:0000256" key="1">
    <source>
        <dbReference type="PIRSR" id="PIRSR015244-50"/>
    </source>
</evidence>
<keyword evidence="3" id="KW-1185">Reference proteome</keyword>
<organism evidence="2 3">
    <name type="scientific">Hymenobacter busanensis</name>
    <dbReference type="NCBI Taxonomy" id="2607656"/>
    <lineage>
        <taxon>Bacteria</taxon>
        <taxon>Pseudomonadati</taxon>
        <taxon>Bacteroidota</taxon>
        <taxon>Cytophagia</taxon>
        <taxon>Cytophagales</taxon>
        <taxon>Hymenobacteraceae</taxon>
        <taxon>Hymenobacter</taxon>
    </lineage>
</organism>
<dbReference type="InterPro" id="IPR032610">
    <property type="entry name" value="DUF2172"/>
</dbReference>
<dbReference type="PIRSF" id="PIRSF015244">
    <property type="entry name" value="UCP015244"/>
    <property type="match status" value="1"/>
</dbReference>
<protein>
    <submittedName>
        <fullName evidence="2">DUF4910 domain-containing protein</fullName>
    </submittedName>
</protein>
<keyword evidence="1" id="KW-0862">Zinc</keyword>
<comment type="caution">
    <text evidence="2">The sequence shown here is derived from an EMBL/GenBank/DDBJ whole genome shotgun (WGS) entry which is preliminary data.</text>
</comment>
<dbReference type="InterPro" id="IPR032589">
    <property type="entry name" value="DUF4910"/>
</dbReference>
<reference evidence="2 3" key="1">
    <citation type="submission" date="2019-09" db="EMBL/GenBank/DDBJ databases">
        <title>Genome sequence of Hymenobacter sp. M3.</title>
        <authorList>
            <person name="Srinivasan S."/>
        </authorList>
    </citation>
    <scope>NUCLEOTIDE SEQUENCE [LARGE SCALE GENOMIC DNA]</scope>
    <source>
        <strain evidence="2 3">M3</strain>
    </source>
</reference>
<feature type="binding site" evidence="1">
    <location>
        <position position="196"/>
    </location>
    <ligand>
        <name>Zn(2+)</name>
        <dbReference type="ChEBI" id="CHEBI:29105"/>
    </ligand>
</feature>
<dbReference type="RefSeq" id="WP_151076893.1">
    <property type="nucleotide sequence ID" value="NZ_CP047647.1"/>
</dbReference>
<dbReference type="Proteomes" id="UP000326380">
    <property type="component" value="Unassembled WGS sequence"/>
</dbReference>
<evidence type="ECO:0000313" key="3">
    <source>
        <dbReference type="Proteomes" id="UP000326380"/>
    </source>
</evidence>
<name>A0A7L4ZVJ4_9BACT</name>
<dbReference type="InterPro" id="IPR012353">
    <property type="entry name" value="UCP015244"/>
</dbReference>
<dbReference type="EMBL" id="VTWU01000001">
    <property type="protein sequence ID" value="KAA9339245.1"/>
    <property type="molecule type" value="Genomic_DNA"/>
</dbReference>
<dbReference type="Pfam" id="PF16221">
    <property type="entry name" value="HTH_47"/>
    <property type="match status" value="1"/>
</dbReference>
<feature type="binding site" evidence="1">
    <location>
        <position position="333"/>
    </location>
    <ligand>
        <name>Zn(2+)</name>
        <dbReference type="ChEBI" id="CHEBI:29105"/>
    </ligand>
</feature>
<dbReference type="InterPro" id="IPR036388">
    <property type="entry name" value="WH-like_DNA-bd_sf"/>
</dbReference>
<dbReference type="Gene3D" id="1.10.10.10">
    <property type="entry name" value="Winged helix-like DNA-binding domain superfamily/Winged helix DNA-binding domain"/>
    <property type="match status" value="1"/>
</dbReference>
<dbReference type="Pfam" id="PF09940">
    <property type="entry name" value="DUF2172"/>
    <property type="match status" value="1"/>
</dbReference>
<keyword evidence="1" id="KW-0479">Metal-binding</keyword>
<feature type="binding site" evidence="1">
    <location>
        <position position="202"/>
    </location>
    <ligand>
        <name>Zn(2+)</name>
        <dbReference type="ChEBI" id="CHEBI:29105"/>
    </ligand>
</feature>
<dbReference type="Pfam" id="PF16254">
    <property type="entry name" value="DUF4910"/>
    <property type="match status" value="1"/>
</dbReference>
<comment type="cofactor">
    <cofactor evidence="1">
        <name>Zn(2+)</name>
        <dbReference type="ChEBI" id="CHEBI:29105"/>
    </cofactor>
    <text evidence="1">Binds 1 zinc ion per subunit.</text>
</comment>
<evidence type="ECO:0000313" key="2">
    <source>
        <dbReference type="EMBL" id="KAA9339245.1"/>
    </source>
</evidence>
<dbReference type="GO" id="GO:0046872">
    <property type="term" value="F:metal ion binding"/>
    <property type="evidence" value="ECO:0007669"/>
    <property type="project" value="UniProtKB-KW"/>
</dbReference>
<sequence>MWSPSDTPELAPPATRRPGAAMHQMLRELYPLGRSITGDGVRATLRVLATHLPAGLTAHEVPSGTQVLDWTVPPEWNIRDAYVRDAAGRRVIDFQQHNLHVVGYSTPVAGWFSRAELDEHLHSLPEQPDLIPYRTSYYSPAWGFCLAHHEREQLRDEQYEVCIDATLDPAGSLTYGQLVLPGSSDEEVLISCHICHPSLANDNLSGLVTAVGLANWLAERPRRYTYRFVFLPGTIGSITWLHEHRASAVPRIRHGLVLSLLGGPGHFTYKRSRQGAAAIDRAVALALRDAGTPHELRDFSPYGYDERQYCSPGFNLPVGCFTRTPFGEFPEYHTSADNPAFVRPRQLAQSLRLVKSLCRILEHNRSYQNLSPYGEPQLGRRGLYKNIGGGLEGQQWQLALLWVLNQSDGQHSLVDIAEKANLPFTLIRKAAKALRHAQLLAPA</sequence>
<dbReference type="InterPro" id="IPR032622">
    <property type="entry name" value="UCP01524_HTH"/>
</dbReference>
<dbReference type="SUPFAM" id="SSF53187">
    <property type="entry name" value="Zn-dependent exopeptidases"/>
    <property type="match status" value="1"/>
</dbReference>
<gene>
    <name evidence="2" type="ORF">F0P96_01060</name>
</gene>
<accession>A0A7L4ZVJ4</accession>
<proteinExistence type="predicted"/>
<dbReference type="Gene3D" id="3.50.30.90">
    <property type="match status" value="1"/>
</dbReference>
<dbReference type="AlphaFoldDB" id="A0A7L4ZVJ4"/>